<dbReference type="SMART" id="SM00861">
    <property type="entry name" value="Transket_pyr"/>
    <property type="match status" value="1"/>
</dbReference>
<dbReference type="GO" id="GO:0006099">
    <property type="term" value="P:tricarboxylic acid cycle"/>
    <property type="evidence" value="ECO:0007669"/>
    <property type="project" value="TreeGrafter"/>
</dbReference>
<dbReference type="GO" id="GO:0030976">
    <property type="term" value="F:thiamine pyrophosphate binding"/>
    <property type="evidence" value="ECO:0007669"/>
    <property type="project" value="InterPro"/>
</dbReference>
<dbReference type="OrthoDB" id="9759785at2"/>
<evidence type="ECO:0000313" key="8">
    <source>
        <dbReference type="EMBL" id="TDM04221.1"/>
    </source>
</evidence>
<dbReference type="Proteomes" id="UP000295280">
    <property type="component" value="Unassembled WGS sequence"/>
</dbReference>
<comment type="catalytic activity">
    <reaction evidence="6">
        <text>N(6)-[(R)-lipoyl]-L-lysyl-[protein] + 2-oxoglutarate + H(+) = N(6)-[(R)-S(8)-succinyldihydrolipoyl]-L-lysyl-[protein] + CO2</text>
        <dbReference type="Rhea" id="RHEA:12188"/>
        <dbReference type="Rhea" id="RHEA-COMP:10474"/>
        <dbReference type="Rhea" id="RHEA-COMP:20092"/>
        <dbReference type="ChEBI" id="CHEBI:15378"/>
        <dbReference type="ChEBI" id="CHEBI:16526"/>
        <dbReference type="ChEBI" id="CHEBI:16810"/>
        <dbReference type="ChEBI" id="CHEBI:83099"/>
        <dbReference type="ChEBI" id="CHEBI:83120"/>
        <dbReference type="EC" id="1.2.4.2"/>
    </reaction>
</comment>
<evidence type="ECO:0000313" key="9">
    <source>
        <dbReference type="Proteomes" id="UP000295280"/>
    </source>
</evidence>
<evidence type="ECO:0000256" key="6">
    <source>
        <dbReference type="ARBA" id="ARBA00051911"/>
    </source>
</evidence>
<organism evidence="8 9">
    <name type="scientific">Macrococcus carouselicus</name>
    <dbReference type="NCBI Taxonomy" id="69969"/>
    <lineage>
        <taxon>Bacteria</taxon>
        <taxon>Bacillati</taxon>
        <taxon>Bacillota</taxon>
        <taxon>Bacilli</taxon>
        <taxon>Bacillales</taxon>
        <taxon>Staphylococcaceae</taxon>
        <taxon>Macrococcus</taxon>
    </lineage>
</organism>
<dbReference type="EMBL" id="SCWD01000001">
    <property type="protein sequence ID" value="TDM04221.1"/>
    <property type="molecule type" value="Genomic_DNA"/>
</dbReference>
<keyword evidence="4" id="KW-0786">Thiamine pyrophosphate</keyword>
<evidence type="ECO:0000256" key="5">
    <source>
        <dbReference type="ARBA" id="ARBA00023152"/>
    </source>
</evidence>
<dbReference type="GO" id="GO:0045252">
    <property type="term" value="C:oxoglutarate dehydrogenase complex"/>
    <property type="evidence" value="ECO:0007669"/>
    <property type="project" value="TreeGrafter"/>
</dbReference>
<name>A0A9Q8FR91_9STAP</name>
<dbReference type="PANTHER" id="PTHR23152:SF4">
    <property type="entry name" value="2-OXOADIPATE DEHYDROGENASE COMPLEX COMPONENT E1"/>
    <property type="match status" value="1"/>
</dbReference>
<dbReference type="InterPro" id="IPR011603">
    <property type="entry name" value="2oxoglutarate_DH_E1"/>
</dbReference>
<dbReference type="InterPro" id="IPR031717">
    <property type="entry name" value="ODO-1/KGD_C"/>
</dbReference>
<dbReference type="NCBIfam" id="TIGR00239">
    <property type="entry name" value="2oxo_dh_E1"/>
    <property type="match status" value="1"/>
</dbReference>
<dbReference type="Gene3D" id="1.10.287.1150">
    <property type="entry name" value="TPP helical domain"/>
    <property type="match status" value="1"/>
</dbReference>
<dbReference type="Gene3D" id="3.40.50.970">
    <property type="match status" value="1"/>
</dbReference>
<sequence>MNKKNLEEAPIRFGANLGYLLEMADQYNTDPSSVTEEMQQLFAVLSTGKVEGGADAQKLKSVLQLIDNIRQYGHLKGDIYPLYKREYEHLPKLTPEEFNLTSEDLRSLPARFVSEKLEGRFDNAEDAIHHLDKVYMGSIGYEMSHINNADERQWLIDYIETEGRHEFTREEKIELLKSLAHVEGFEKYIHKNFVGAKRFSIEGVDALVPMLEKVIAAASDNHISNVQIGMAHRGRLNVLTHILEKPYEMMLAEFMHVDPFKFLPEDGSLHISRGWTGDVKYHLGGTKKTTRFGSEQVIELAKNPSHLEIVAPVVLGKTRAVQDSNEGNMSSQDVNRSLAVLIHGDAAFPGQGINFESMNLSNLDGYSTGGSLHIITNNRVGFTTECYDSRSTNYATDIAKGYDMPIVHVNADDIEACIDVIILAMKFRQAFNHDFVIDLVGYRRYGHNEMDEPSVTNPMMYKEVKTHPSIEILYGKQLVAEGILSDDEMNQIFKDVEQEIRTAHDAIDKNEKETDIEMSMPAAVAEGQPEVETGVERARLEQLNQDMLTYPDGFEPFSKLTKILERRQDPFIKEGLIDWGHAELLAFGTIIQDGKPVRLTGQDSERGTFAQRHAVLSDENTGEKYTPLNHISGANASFAIHNSPLSEAAVVGFEYGYNVENKNAMTVWEAQYGDFSNMAQMMFDNFISSANAKWGETSGMTLLLPHAYEGQGPEHSSARLERYLQLAAENNWTVANLTSTSNYFHLLRKQAHYLNTDHMRPLVLMTPKSLLRNTYVARPVEEFTEGQFRPVIVDAYKKTKVKKVLIASGKVAIDLYTELQKNPNEGILLIRLEQLYPLPTAEIQAILSDVKNASEIGFVQEEPQNQGAWHYIYPELEQLAAGKKVQYYGRVKRSSTSEGDNEVHKLVQSAIIQNALTI</sequence>
<dbReference type="GO" id="GO:0005829">
    <property type="term" value="C:cytosol"/>
    <property type="evidence" value="ECO:0007669"/>
    <property type="project" value="TreeGrafter"/>
</dbReference>
<dbReference type="Pfam" id="PF02779">
    <property type="entry name" value="Transket_pyr"/>
    <property type="match status" value="1"/>
</dbReference>
<dbReference type="InterPro" id="IPR001017">
    <property type="entry name" value="DH_E1"/>
</dbReference>
<evidence type="ECO:0000256" key="1">
    <source>
        <dbReference type="ARBA" id="ARBA00001964"/>
    </source>
</evidence>
<accession>A0A9Q8FR91</accession>
<dbReference type="InterPro" id="IPR005475">
    <property type="entry name" value="Transketolase-like_Pyr-bd"/>
</dbReference>
<keyword evidence="5" id="KW-0324">Glycolysis</keyword>
<feature type="domain" description="Transketolase-like pyrimidine-binding" evidence="7">
    <location>
        <begin position="577"/>
        <end position="773"/>
    </location>
</feature>
<dbReference type="EC" id="1.2.4.2" evidence="2"/>
<dbReference type="Pfam" id="PF00676">
    <property type="entry name" value="E1_dh"/>
    <property type="match status" value="1"/>
</dbReference>
<dbReference type="InterPro" id="IPR042179">
    <property type="entry name" value="KGD_C_sf"/>
</dbReference>
<dbReference type="SUPFAM" id="SSF52518">
    <property type="entry name" value="Thiamin diphosphate-binding fold (THDP-binding)"/>
    <property type="match status" value="2"/>
</dbReference>
<dbReference type="PIRSF" id="PIRSF000157">
    <property type="entry name" value="Oxoglu_dh_E1"/>
    <property type="match status" value="1"/>
</dbReference>
<evidence type="ECO:0000256" key="3">
    <source>
        <dbReference type="ARBA" id="ARBA00023002"/>
    </source>
</evidence>
<keyword evidence="9" id="KW-1185">Reference proteome</keyword>
<dbReference type="GO" id="GO:0004591">
    <property type="term" value="F:oxoglutarate dehydrogenase (succinyl-transferring) activity"/>
    <property type="evidence" value="ECO:0007669"/>
    <property type="project" value="UniProtKB-EC"/>
</dbReference>
<comment type="cofactor">
    <cofactor evidence="1">
        <name>thiamine diphosphate</name>
        <dbReference type="ChEBI" id="CHEBI:58937"/>
    </cofactor>
</comment>
<proteinExistence type="predicted"/>
<dbReference type="RefSeq" id="WP_133417082.1">
    <property type="nucleotide sequence ID" value="NZ_SCWD01000001.1"/>
</dbReference>
<protein>
    <recommendedName>
        <fullName evidence="2">oxoglutarate dehydrogenase (succinyl-transferring)</fullName>
        <ecNumber evidence="2">1.2.4.2</ecNumber>
    </recommendedName>
</protein>
<dbReference type="FunFam" id="3.40.50.970:FF:000036">
    <property type="entry name" value="2-oxoglutarate dehydrogenase E1 component"/>
    <property type="match status" value="1"/>
</dbReference>
<evidence type="ECO:0000256" key="2">
    <source>
        <dbReference type="ARBA" id="ARBA00012280"/>
    </source>
</evidence>
<dbReference type="NCBIfam" id="NF006914">
    <property type="entry name" value="PRK09404.1"/>
    <property type="match status" value="1"/>
</dbReference>
<dbReference type="PANTHER" id="PTHR23152">
    <property type="entry name" value="2-OXOGLUTARATE DEHYDROGENASE"/>
    <property type="match status" value="1"/>
</dbReference>
<dbReference type="InterPro" id="IPR029061">
    <property type="entry name" value="THDP-binding"/>
</dbReference>
<evidence type="ECO:0000259" key="7">
    <source>
        <dbReference type="SMART" id="SM00861"/>
    </source>
</evidence>
<reference evidence="8 9" key="1">
    <citation type="submission" date="2019-01" db="EMBL/GenBank/DDBJ databases">
        <title>Draft genome sequences of the type strains of six Macrococcus species.</title>
        <authorList>
            <person name="Mazhar S."/>
            <person name="Altermann E."/>
            <person name="Hill C."/>
            <person name="Mcauliffe O."/>
        </authorList>
    </citation>
    <scope>NUCLEOTIDE SEQUENCE [LARGE SCALE GENOMIC DNA]</scope>
    <source>
        <strain evidence="8 9">ATCC 51828</strain>
    </source>
</reference>
<evidence type="ECO:0000256" key="4">
    <source>
        <dbReference type="ARBA" id="ARBA00023052"/>
    </source>
</evidence>
<dbReference type="Gene3D" id="3.40.50.11610">
    <property type="entry name" value="Multifunctional 2-oxoglutarate metabolism enzyme, C-terminal domain"/>
    <property type="match status" value="1"/>
</dbReference>
<dbReference type="GO" id="GO:0006096">
    <property type="term" value="P:glycolytic process"/>
    <property type="evidence" value="ECO:0007669"/>
    <property type="project" value="UniProtKB-KW"/>
</dbReference>
<gene>
    <name evidence="8" type="ORF">ERX40_03375</name>
</gene>
<dbReference type="AlphaFoldDB" id="A0A9Q8FR91"/>
<dbReference type="Pfam" id="PF16870">
    <property type="entry name" value="OxoGdeHyase_C"/>
    <property type="match status" value="1"/>
</dbReference>
<keyword evidence="3 8" id="KW-0560">Oxidoreductase</keyword>
<dbReference type="NCBIfam" id="NF008907">
    <property type="entry name" value="PRK12270.1"/>
    <property type="match status" value="1"/>
</dbReference>
<comment type="caution">
    <text evidence="8">The sequence shown here is derived from an EMBL/GenBank/DDBJ whole genome shotgun (WGS) entry which is preliminary data.</text>
</comment>
<dbReference type="Gene3D" id="3.40.50.12470">
    <property type="match status" value="1"/>
</dbReference>